<dbReference type="Gene3D" id="1.10.8.590">
    <property type="match status" value="1"/>
</dbReference>
<comment type="similarity">
    <text evidence="1">Belongs to the class IV-like SAM-binding methyltransferase superfamily. RNA methyltransferase TrmH family.</text>
</comment>
<proteinExistence type="inferred from homology"/>
<dbReference type="Pfam" id="PF00588">
    <property type="entry name" value="SpoU_methylase"/>
    <property type="match status" value="1"/>
</dbReference>
<keyword evidence="2 6" id="KW-0489">Methyltransferase</keyword>
<feature type="domain" description="tRNA/rRNA methyltransferase SpoU type" evidence="5">
    <location>
        <begin position="47"/>
        <end position="197"/>
    </location>
</feature>
<dbReference type="eggNOG" id="COG0565">
    <property type="taxonomic scope" value="Bacteria"/>
</dbReference>
<dbReference type="PANTHER" id="PTHR42786:SF2">
    <property type="entry name" value="TRNA (CYTIDINE_URIDINE-2'-O-)-METHYLTRANSFERASE TRMJ"/>
    <property type="match status" value="1"/>
</dbReference>
<reference evidence="6 7" key="1">
    <citation type="submission" date="2012-06" db="EMBL/GenBank/DDBJ databases">
        <title>Complete genome of Terriglobus roseus DSM 18391.</title>
        <authorList>
            <consortium name="US DOE Joint Genome Institute (JGI-PGF)"/>
            <person name="Lucas S."/>
            <person name="Copeland A."/>
            <person name="Lapidus A."/>
            <person name="Glavina del Rio T."/>
            <person name="Dalin E."/>
            <person name="Tice H."/>
            <person name="Bruce D."/>
            <person name="Goodwin L."/>
            <person name="Pitluck S."/>
            <person name="Peters L."/>
            <person name="Mikhailova N."/>
            <person name="Munk A.C.C."/>
            <person name="Kyrpides N."/>
            <person name="Mavromatis K."/>
            <person name="Ivanova N."/>
            <person name="Brettin T."/>
            <person name="Detter J.C."/>
            <person name="Han C."/>
            <person name="Larimer F."/>
            <person name="Land M."/>
            <person name="Hauser L."/>
            <person name="Markowitz V."/>
            <person name="Cheng J.-F."/>
            <person name="Hugenholtz P."/>
            <person name="Woyke T."/>
            <person name="Wu D."/>
            <person name="Brambilla E."/>
            <person name="Klenk H.-P."/>
            <person name="Eisen J.A."/>
        </authorList>
    </citation>
    <scope>NUCLEOTIDE SEQUENCE [LARGE SCALE GENOMIC DNA]</scope>
    <source>
        <strain evidence="7">DSM 18391 / NRRL B-41598 / KBS 63</strain>
    </source>
</reference>
<evidence type="ECO:0000256" key="2">
    <source>
        <dbReference type="ARBA" id="ARBA00022603"/>
    </source>
</evidence>
<dbReference type="PIRSF" id="PIRSF004808">
    <property type="entry name" value="LasT"/>
    <property type="match status" value="1"/>
</dbReference>
<dbReference type="InterPro" id="IPR001537">
    <property type="entry name" value="SpoU_MeTrfase"/>
</dbReference>
<name>I3ZBE8_TERRK</name>
<dbReference type="SUPFAM" id="SSF75217">
    <property type="entry name" value="alpha/beta knot"/>
    <property type="match status" value="1"/>
</dbReference>
<dbReference type="GO" id="GO:0008173">
    <property type="term" value="F:RNA methyltransferase activity"/>
    <property type="evidence" value="ECO:0007669"/>
    <property type="project" value="InterPro"/>
</dbReference>
<dbReference type="PANTHER" id="PTHR42786">
    <property type="entry name" value="TRNA/RRNA METHYLTRANSFERASE"/>
    <property type="match status" value="1"/>
</dbReference>
<accession>I3ZBE8</accession>
<keyword evidence="7" id="KW-1185">Reference proteome</keyword>
<dbReference type="EMBL" id="CP003379">
    <property type="protein sequence ID" value="AFL86566.1"/>
    <property type="molecule type" value="Genomic_DNA"/>
</dbReference>
<keyword evidence="3" id="KW-0808">Transferase</keyword>
<dbReference type="CDD" id="cd18093">
    <property type="entry name" value="SpoU-like_TrmJ"/>
    <property type="match status" value="1"/>
</dbReference>
<dbReference type="InterPro" id="IPR029026">
    <property type="entry name" value="tRNA_m1G_MTases_N"/>
</dbReference>
<evidence type="ECO:0000313" key="6">
    <source>
        <dbReference type="EMBL" id="AFL86566.1"/>
    </source>
</evidence>
<evidence type="ECO:0000256" key="4">
    <source>
        <dbReference type="ARBA" id="ARBA00022691"/>
    </source>
</evidence>
<dbReference type="GO" id="GO:0003723">
    <property type="term" value="F:RNA binding"/>
    <property type="evidence" value="ECO:0007669"/>
    <property type="project" value="InterPro"/>
</dbReference>
<dbReference type="InterPro" id="IPR029028">
    <property type="entry name" value="Alpha/beta_knot_MTases"/>
</dbReference>
<protein>
    <submittedName>
        <fullName evidence="6">rRNA methylase</fullName>
    </submittedName>
</protein>
<dbReference type="PATRIC" id="fig|926566.3.peg.219"/>
<dbReference type="InterPro" id="IPR004384">
    <property type="entry name" value="RNA_MeTrfase_TrmJ/LasT"/>
</dbReference>
<dbReference type="HOGENOM" id="CLU_056931_0_1_0"/>
<keyword evidence="4" id="KW-0949">S-adenosyl-L-methionine</keyword>
<evidence type="ECO:0000259" key="5">
    <source>
        <dbReference type="Pfam" id="PF00588"/>
    </source>
</evidence>
<dbReference type="Proteomes" id="UP000006056">
    <property type="component" value="Chromosome"/>
</dbReference>
<dbReference type="AlphaFoldDB" id="I3ZBE8"/>
<dbReference type="STRING" id="926566.Terro_0216"/>
<evidence type="ECO:0000313" key="7">
    <source>
        <dbReference type="Proteomes" id="UP000006056"/>
    </source>
</evidence>
<dbReference type="GO" id="GO:0005829">
    <property type="term" value="C:cytosol"/>
    <property type="evidence" value="ECO:0007669"/>
    <property type="project" value="TreeGrafter"/>
</dbReference>
<evidence type="ECO:0000256" key="1">
    <source>
        <dbReference type="ARBA" id="ARBA00007228"/>
    </source>
</evidence>
<dbReference type="Gene3D" id="3.40.1280.10">
    <property type="match status" value="1"/>
</dbReference>
<dbReference type="GO" id="GO:0002128">
    <property type="term" value="P:tRNA nucleoside ribose methylation"/>
    <property type="evidence" value="ECO:0007669"/>
    <property type="project" value="TreeGrafter"/>
</dbReference>
<sequence>MQDARRGLFASTGILRRRILCVPRSNTLPRHRIVCGMSTEVDQQNRVAIVLVRARNPLNIGAAARAMSNFGFHDLRVVNDYDVPFAEARSAIDAAPVLAAARQFATVAEAVADCTLVFGTTALGERRLLHPVDLLRDAAPHAQAALDAGGTVAVLFGSEKTGLSAEEMSHCHRLLTIPMHRGGVSMNLGQAVAVCLYELARGGSSPRTLPDAATPATATELARFESLLREVLVSSEYDRRFPGNMGEDAMRRLVRRLALPGDDVEVWLGMLRQMLWKLRQ</sequence>
<evidence type="ECO:0000256" key="3">
    <source>
        <dbReference type="ARBA" id="ARBA00022679"/>
    </source>
</evidence>
<dbReference type="KEGG" id="trs:Terro_0216"/>
<organism evidence="6 7">
    <name type="scientific">Terriglobus roseus (strain DSM 18391 / NRRL B-41598 / KBS 63)</name>
    <dbReference type="NCBI Taxonomy" id="926566"/>
    <lineage>
        <taxon>Bacteria</taxon>
        <taxon>Pseudomonadati</taxon>
        <taxon>Acidobacteriota</taxon>
        <taxon>Terriglobia</taxon>
        <taxon>Terriglobales</taxon>
        <taxon>Acidobacteriaceae</taxon>
        <taxon>Terriglobus</taxon>
    </lineage>
</organism>
<gene>
    <name evidence="6" type="ordered locus">Terro_0216</name>
</gene>